<feature type="compositionally biased region" description="Polar residues" evidence="6">
    <location>
        <begin position="1496"/>
        <end position="1505"/>
    </location>
</feature>
<dbReference type="GO" id="GO:0003723">
    <property type="term" value="F:RNA binding"/>
    <property type="evidence" value="ECO:0007669"/>
    <property type="project" value="UniProtKB-KW"/>
</dbReference>
<feature type="region of interest" description="Disordered" evidence="6">
    <location>
        <begin position="1165"/>
        <end position="1200"/>
    </location>
</feature>
<keyword evidence="12" id="KW-1185">Reference proteome</keyword>
<feature type="domain" description="Xrn1 N-terminal" evidence="7">
    <location>
        <begin position="1"/>
        <end position="227"/>
    </location>
</feature>
<dbReference type="Gene3D" id="1.25.40.1050">
    <property type="match status" value="1"/>
</dbReference>
<dbReference type="EC" id="3.1.13.-" evidence="5"/>
<dbReference type="FunFam" id="3.40.50.12390:FF:000002">
    <property type="entry name" value="5'-3' exoribonuclease 1"/>
    <property type="match status" value="1"/>
</dbReference>
<dbReference type="GO" id="GO:0005737">
    <property type="term" value="C:cytoplasm"/>
    <property type="evidence" value="ECO:0007669"/>
    <property type="project" value="UniProtKB-SubCell"/>
</dbReference>
<reference evidence="13" key="1">
    <citation type="submission" date="2025-08" db="UniProtKB">
        <authorList>
            <consortium name="RefSeq"/>
        </authorList>
    </citation>
    <scope>IDENTIFICATION</scope>
</reference>
<accession>A0A6P3WUV4</accession>
<dbReference type="InterPro" id="IPR041106">
    <property type="entry name" value="XRN1_D2_D3"/>
</dbReference>
<dbReference type="OrthoDB" id="372487at2759"/>
<dbReference type="Gene3D" id="2.170.260.40">
    <property type="match status" value="1"/>
</dbReference>
<feature type="domain" description="5'-3' exoribonuclease 1 SH3-like" evidence="9">
    <location>
        <begin position="1088"/>
        <end position="1158"/>
    </location>
</feature>
<dbReference type="InterPro" id="IPR047007">
    <property type="entry name" value="XRN1_D1_sf"/>
</dbReference>
<dbReference type="GO" id="GO:0005634">
    <property type="term" value="C:nucleus"/>
    <property type="evidence" value="ECO:0007669"/>
    <property type="project" value="TreeGrafter"/>
</dbReference>
<feature type="region of interest" description="Disordered" evidence="6">
    <location>
        <begin position="1478"/>
        <end position="1633"/>
    </location>
</feature>
<feature type="compositionally biased region" description="Polar residues" evidence="6">
    <location>
        <begin position="1597"/>
        <end position="1607"/>
    </location>
</feature>
<evidence type="ECO:0000259" key="7">
    <source>
        <dbReference type="Pfam" id="PF03159"/>
    </source>
</evidence>
<dbReference type="InterPro" id="IPR016494">
    <property type="entry name" value="5_3_exoribonuclease_1"/>
</dbReference>
<evidence type="ECO:0000256" key="1">
    <source>
        <dbReference type="ARBA" id="ARBA00022722"/>
    </source>
</evidence>
<proteinExistence type="inferred from homology"/>
<evidence type="ECO:0000256" key="2">
    <source>
        <dbReference type="ARBA" id="ARBA00022801"/>
    </source>
</evidence>
<dbReference type="CDD" id="cd18673">
    <property type="entry name" value="PIN_XRN1-2-like"/>
    <property type="match status" value="1"/>
</dbReference>
<dbReference type="InterPro" id="IPR047008">
    <property type="entry name" value="XRN1_SH3_sf"/>
</dbReference>
<comment type="similarity">
    <text evidence="4 5">Belongs to the 5'-3' exonuclease family.</text>
</comment>
<dbReference type="PANTHER" id="PTHR12341">
    <property type="entry name" value="5'-&gt;3' EXORIBONUCLEASE"/>
    <property type="match status" value="1"/>
</dbReference>
<dbReference type="InterPro" id="IPR041385">
    <property type="entry name" value="SH3_12"/>
</dbReference>
<keyword evidence="5" id="KW-0694">RNA-binding</keyword>
<dbReference type="PANTHER" id="PTHR12341:SF7">
    <property type="entry name" value="5'-3' EXORIBONUCLEASE 1"/>
    <property type="match status" value="1"/>
</dbReference>
<protein>
    <recommendedName>
        <fullName evidence="5">5'-3' exoribonuclease 1</fullName>
        <ecNumber evidence="5">3.1.13.-</ecNumber>
    </recommendedName>
</protein>
<evidence type="ECO:0000259" key="8">
    <source>
        <dbReference type="Pfam" id="PF17846"/>
    </source>
</evidence>
<dbReference type="Pfam" id="PF18129">
    <property type="entry name" value="SH3_12"/>
    <property type="match status" value="1"/>
</dbReference>
<dbReference type="Gene3D" id="3.40.50.12390">
    <property type="match status" value="2"/>
</dbReference>
<name>A0A6P3WUV4_DINQU</name>
<keyword evidence="5" id="KW-0963">Cytoplasm</keyword>
<dbReference type="InterPro" id="IPR004859">
    <property type="entry name" value="Xrn1_N"/>
</dbReference>
<feature type="compositionally biased region" description="Basic and acidic residues" evidence="6">
    <location>
        <begin position="365"/>
        <end position="380"/>
    </location>
</feature>
<evidence type="ECO:0000259" key="10">
    <source>
        <dbReference type="Pfam" id="PF18332"/>
    </source>
</evidence>
<gene>
    <name evidence="13" type="primary">LOC106741804</name>
</gene>
<feature type="region of interest" description="Disordered" evidence="6">
    <location>
        <begin position="365"/>
        <end position="387"/>
    </location>
</feature>
<dbReference type="RefSeq" id="XP_014469637.1">
    <property type="nucleotide sequence ID" value="XM_014614151.1"/>
</dbReference>
<evidence type="ECO:0000313" key="13">
    <source>
        <dbReference type="RefSeq" id="XP_014469637.1"/>
    </source>
</evidence>
<dbReference type="PIRSF" id="PIRSF006743">
    <property type="entry name" value="Exonuclease_Xnr1"/>
    <property type="match status" value="1"/>
</dbReference>
<feature type="domain" description="Xrn1 helical" evidence="8">
    <location>
        <begin position="272"/>
        <end position="604"/>
    </location>
</feature>
<organism evidence="12 13">
    <name type="scientific">Dinoponera quadriceps</name>
    <name type="common">South American ant</name>
    <dbReference type="NCBI Taxonomy" id="609295"/>
    <lineage>
        <taxon>Eukaryota</taxon>
        <taxon>Metazoa</taxon>
        <taxon>Ecdysozoa</taxon>
        <taxon>Arthropoda</taxon>
        <taxon>Hexapoda</taxon>
        <taxon>Insecta</taxon>
        <taxon>Pterygota</taxon>
        <taxon>Neoptera</taxon>
        <taxon>Endopterygota</taxon>
        <taxon>Hymenoptera</taxon>
        <taxon>Apocrita</taxon>
        <taxon>Aculeata</taxon>
        <taxon>Formicoidea</taxon>
        <taxon>Formicidae</taxon>
        <taxon>Ponerinae</taxon>
        <taxon>Ponerini</taxon>
        <taxon>Dinoponera</taxon>
    </lineage>
</organism>
<evidence type="ECO:0000256" key="4">
    <source>
        <dbReference type="ARBA" id="ARBA00038299"/>
    </source>
</evidence>
<dbReference type="Proteomes" id="UP000515204">
    <property type="component" value="Unplaced"/>
</dbReference>
<keyword evidence="1 5" id="KW-0540">Nuclease</keyword>
<evidence type="ECO:0000259" key="11">
    <source>
        <dbReference type="Pfam" id="PF18334"/>
    </source>
</evidence>
<evidence type="ECO:0000259" key="9">
    <source>
        <dbReference type="Pfam" id="PF18129"/>
    </source>
</evidence>
<evidence type="ECO:0000313" key="12">
    <source>
        <dbReference type="Proteomes" id="UP000515204"/>
    </source>
</evidence>
<evidence type="ECO:0000256" key="3">
    <source>
        <dbReference type="ARBA" id="ARBA00022839"/>
    </source>
</evidence>
<dbReference type="InterPro" id="IPR027073">
    <property type="entry name" value="5_3_exoribonuclease"/>
</dbReference>
<feature type="domain" description="Exoribonuclease Xrn1 D2/D3" evidence="11">
    <location>
        <begin position="839"/>
        <end position="1059"/>
    </location>
</feature>
<dbReference type="InterPro" id="IPR040992">
    <property type="entry name" value="XRN1_D1"/>
</dbReference>
<dbReference type="KEGG" id="dqu:106741804"/>
<dbReference type="Pfam" id="PF18332">
    <property type="entry name" value="XRN1_D1"/>
    <property type="match status" value="1"/>
</dbReference>
<sequence length="1633" mass="186927">MGVPKFFRYISERYPCLSETIKEYQMPEFDYLYLDMNGIIHTCSHPNDNDVHFRISEDTIFKNIYHYVEVLFNMIRPQKLFFMAIDGVAPRAKINQQRGRRFRSAKDAEIQEAKALAQGIQIPEEKKFDSNCITPGTFFMAELAKQLKRFIVHKISTDDAWKKCKVLFSGSEVPGEGEHKIMDFIRYMKASKDYDINSRHCLYGLDADLIMLGLCSHEPNFSLLREEVKFGKKQKRIQTPEETKFCLLHLSLLREYLDHEFSPVKYKISFPYDIEKIIDDWVLMGFLVGNDFIPHLPNLHIANGALPILYRAYMEVLPTFEGYINEAGTLNLNRFEKFMERLSRLDVEQFNEHYADLKYFESKTGRKPNESERHVYKKSEDEEAASPKKIQNKDLDALIKSTTEMSLGHSDEDDDLDDESDSDIYQMEFVQHKRDYYMNKLEYKNVDADFLRSQAEGYVRAIQWNLNYYYNGCCNWSWYYPHHYAPYISDIKDFKDLKLEFELGEPFLPFEQLLAVLPSYSKDLLPVAFQSLLVEKNSPIIDYYPNDFKTDLNGKRQEWEAVVLIPFIDEKLLLAAMQPHLKQLTAEEQQRNKHGQMHLYSYTDEELDIHQATSDFPGIISHAQVSLINRDDIFVPKQQLVRGLSPGFDVNVYYPGFPKLHHILHTACLTKAEVKVFQQTSRGENMILHIMSEQSPNLEDLASQLLGKSVHVDWPYLKEALVVGVANCNTKFALIDSLAGYSHDNVNKEDVKGPSVAEWNIQVKHIRETYLSRLGISIGHTDVLIYARPFLGNKYIFGAQGKLTLEKQWAKSPVPYVYQTVVMDIPIYYKSPPVYKSMHEIFVPGNICFMLGYPYYGAMGQVLPNKMDDTKLRRVQISVTIAKEPSLDTIKQTHAQQKTRYMHGSIAAQRLGISSHLLSRITGTIYVVRASNELDITKHNVGLNLKFNKKNEEVPGYTKKENNQWLYSTKAVELIRNYMAKCPDLFERLAGNVTNDIFQEEELFDKGSNELENIIAWLKTELSDIESRACGVEAVDTEVVRKIEEELEEYLNTQSTDSKTVIIQVQPHLLFKPGLHLRNVAPDSNTQNRLLDRICCVRNGFTVPIGAKGTVVGIQKANNNPLETMFDVVFDKPFLGGLSINGCSQTRSYRLAATDFVNISYGERMEHGNPMSEPTENWRQMTGASSPKRSVRQSPKVSPQMRLAKKGLEKLNQDILSQMESCKKPAENYPSASASQSSEFQALWNELHRLQKPSVPPPEKVMRMKPVANNHSVQSQPQDPSAFLKAMLKIPDGDTQTSKQQSGQPMMAPSTATSQETTVVEKNRTSDPPPPLVQQWFDHARRAEGKQEEINPIWHCSQLLKHFSCNRIGMPKYNYFIDEKTGLISCKICLQDATFRGDPCATHEQAAESAAKKTYKALNLDKALTPDTKMVPAPRQQWYNGQQNSSWVQNIRPPVMPMCPPKMPPIPQNLNMQPNLFYPKWSQKLPPPNPGFGQHTAASYSQGRLQQGKPPSQPKVEIRQSTAFVPLQAQKKNRNASVKQTPKEVSSNVKKNPNPKMQQQQQQQQQQKKEDTQKTLLKNEASETVNKIKKEEPSEPHMSQQPQNAAVKTSKPRKSRVAAKFGAQDLSNGGEPQ</sequence>
<feature type="region of interest" description="Disordered" evidence="6">
    <location>
        <begin position="1293"/>
        <end position="1312"/>
    </location>
</feature>
<dbReference type="Pfam" id="PF18334">
    <property type="entry name" value="XRN1_D2_D3"/>
    <property type="match status" value="1"/>
</dbReference>
<dbReference type="CTD" id="32935"/>
<dbReference type="Gene3D" id="2.30.30.750">
    <property type="match status" value="1"/>
</dbReference>
<keyword evidence="3 5" id="KW-0269">Exonuclease</keyword>
<evidence type="ECO:0000256" key="6">
    <source>
        <dbReference type="SAM" id="MobiDB-lite"/>
    </source>
</evidence>
<evidence type="ECO:0000256" key="5">
    <source>
        <dbReference type="PIRNR" id="PIRNR006743"/>
    </source>
</evidence>
<feature type="compositionally biased region" description="Polar residues" evidence="6">
    <location>
        <begin position="1294"/>
        <end position="1312"/>
    </location>
</feature>
<dbReference type="InterPro" id="IPR041412">
    <property type="entry name" value="Xrn1_helical"/>
</dbReference>
<keyword evidence="2 5" id="KW-0378">Hydrolase</keyword>
<comment type="subcellular location">
    <subcellularLocation>
        <location evidence="5">Cytoplasm</location>
    </subcellularLocation>
</comment>
<dbReference type="GO" id="GO:0016075">
    <property type="term" value="P:rRNA catabolic process"/>
    <property type="evidence" value="ECO:0007669"/>
    <property type="project" value="TreeGrafter"/>
</dbReference>
<dbReference type="GO" id="GO:0000956">
    <property type="term" value="P:nuclear-transcribed mRNA catabolic process"/>
    <property type="evidence" value="ECO:0007669"/>
    <property type="project" value="InterPro"/>
</dbReference>
<feature type="compositionally biased region" description="Polar residues" evidence="6">
    <location>
        <begin position="1535"/>
        <end position="1557"/>
    </location>
</feature>
<feature type="domain" description="5'-3' exoribonuclease 1 D1" evidence="10">
    <location>
        <begin position="655"/>
        <end position="825"/>
    </location>
</feature>
<dbReference type="GeneID" id="106741804"/>
<dbReference type="Pfam" id="PF03159">
    <property type="entry name" value="XRN_N"/>
    <property type="match status" value="1"/>
</dbReference>
<dbReference type="GO" id="GO:0004534">
    <property type="term" value="F:5'-3' RNA exonuclease activity"/>
    <property type="evidence" value="ECO:0007669"/>
    <property type="project" value="TreeGrafter"/>
</dbReference>
<feature type="compositionally biased region" description="Basic and acidic residues" evidence="6">
    <location>
        <begin position="1586"/>
        <end position="1595"/>
    </location>
</feature>
<feature type="compositionally biased region" description="Polar residues" evidence="6">
    <location>
        <begin position="1172"/>
        <end position="1197"/>
    </location>
</feature>
<dbReference type="Pfam" id="PF17846">
    <property type="entry name" value="XRN_M"/>
    <property type="match status" value="1"/>
</dbReference>